<dbReference type="SUPFAM" id="SSF55174">
    <property type="entry name" value="Alpha-L RNA-binding motif"/>
    <property type="match status" value="1"/>
</dbReference>
<dbReference type="EC" id="5.4.99.-" evidence="5"/>
<evidence type="ECO:0000313" key="8">
    <source>
        <dbReference type="Proteomes" id="UP001177160"/>
    </source>
</evidence>
<dbReference type="InterPro" id="IPR002942">
    <property type="entry name" value="S4_RNA-bd"/>
</dbReference>
<dbReference type="InterPro" id="IPR006225">
    <property type="entry name" value="PsdUridine_synth_RluC/D"/>
</dbReference>
<dbReference type="InterPro" id="IPR006145">
    <property type="entry name" value="PsdUridine_synth_RsuA/RluA"/>
</dbReference>
<evidence type="ECO:0000256" key="4">
    <source>
        <dbReference type="PROSITE-ProRule" id="PRU00182"/>
    </source>
</evidence>
<dbReference type="InterPro" id="IPR020103">
    <property type="entry name" value="PsdUridine_synth_cat_dom_sf"/>
</dbReference>
<comment type="catalytic activity">
    <reaction evidence="1 5">
        <text>a uridine in RNA = a pseudouridine in RNA</text>
        <dbReference type="Rhea" id="RHEA:48348"/>
        <dbReference type="Rhea" id="RHEA-COMP:12068"/>
        <dbReference type="Rhea" id="RHEA-COMP:12069"/>
        <dbReference type="ChEBI" id="CHEBI:65314"/>
        <dbReference type="ChEBI" id="CHEBI:65315"/>
    </reaction>
</comment>
<dbReference type="PROSITE" id="PS50889">
    <property type="entry name" value="S4"/>
    <property type="match status" value="1"/>
</dbReference>
<dbReference type="Proteomes" id="UP001177160">
    <property type="component" value="Unassembled WGS sequence"/>
</dbReference>
<dbReference type="EMBL" id="JAOVQM010000003">
    <property type="protein sequence ID" value="MCV2232199.1"/>
    <property type="molecule type" value="Genomic_DNA"/>
</dbReference>
<comment type="caution">
    <text evidence="7">The sequence shown here is derived from an EMBL/GenBank/DDBJ whole genome shotgun (WGS) entry which is preliminary data.</text>
</comment>
<evidence type="ECO:0000256" key="3">
    <source>
        <dbReference type="ARBA" id="ARBA00023235"/>
    </source>
</evidence>
<name>A0ABT2Y627_9MOLU</name>
<keyword evidence="3 5" id="KW-0413">Isomerase</keyword>
<sequence length="303" mass="34433">MNKWVFNVEESHVGLRADVFVAQLLTETTRSQIKKLFDAKQVHIEGEPIKASYAVRFDDELTVYSNDEAVKIDPVNLNLEIVYEDDDVAVVYKPQGMVVHPAVSYKEVTLVHGLKYQIQTLSDINGTLRPGIVHRIDKDTSGLLLVAKTNFAHESLVTQLQDKTVRRVYEAICLNPIVEDSGTISTPVGRDEINRLKMAVTNDGKLAVTHFKVLKRYKKHNYIECVLETGRTHQIRVHMQYIGHPVLGDPLYGNKPVYGTTGQFLHAKTLGFIHPRTGKYLEFSHESPEIFRQTLEKLENNEL</sequence>
<dbReference type="Gene3D" id="3.30.2350.10">
    <property type="entry name" value="Pseudouridine synthase"/>
    <property type="match status" value="1"/>
</dbReference>
<proteinExistence type="inferred from homology"/>
<dbReference type="SMART" id="SM00363">
    <property type="entry name" value="S4"/>
    <property type="match status" value="1"/>
</dbReference>
<keyword evidence="8" id="KW-1185">Reference proteome</keyword>
<dbReference type="SUPFAM" id="SSF55120">
    <property type="entry name" value="Pseudouridine synthase"/>
    <property type="match status" value="1"/>
</dbReference>
<organism evidence="7 8">
    <name type="scientific">Paracholeplasma manati</name>
    <dbReference type="NCBI Taxonomy" id="591373"/>
    <lineage>
        <taxon>Bacteria</taxon>
        <taxon>Bacillati</taxon>
        <taxon>Mycoplasmatota</taxon>
        <taxon>Mollicutes</taxon>
        <taxon>Acholeplasmatales</taxon>
        <taxon>Acholeplasmataceae</taxon>
        <taxon>Paracholeplasma</taxon>
    </lineage>
</organism>
<evidence type="ECO:0000256" key="2">
    <source>
        <dbReference type="ARBA" id="ARBA00010876"/>
    </source>
</evidence>
<reference evidence="7" key="1">
    <citation type="submission" date="2022-09" db="EMBL/GenBank/DDBJ databases">
        <title>Novel Mycoplasma species identified in domestic and wild animals.</title>
        <authorList>
            <person name="Volokhov D.V."/>
            <person name="Furtak V.A."/>
            <person name="Zagorodnyaya T.A."/>
        </authorList>
    </citation>
    <scope>NUCLEOTIDE SEQUENCE</scope>
    <source>
        <strain evidence="7">Oakley</strain>
    </source>
</reference>
<comment type="function">
    <text evidence="5">Responsible for synthesis of pseudouridine from uracil.</text>
</comment>
<dbReference type="InterPro" id="IPR006224">
    <property type="entry name" value="PsdUridine_synth_RluA-like_CS"/>
</dbReference>
<dbReference type="InterPro" id="IPR050188">
    <property type="entry name" value="RluA_PseudoU_synthase"/>
</dbReference>
<accession>A0ABT2Y627</accession>
<dbReference type="PROSITE" id="PS01129">
    <property type="entry name" value="PSI_RLU"/>
    <property type="match status" value="1"/>
</dbReference>
<evidence type="ECO:0000259" key="6">
    <source>
        <dbReference type="SMART" id="SM00363"/>
    </source>
</evidence>
<comment type="similarity">
    <text evidence="2 5">Belongs to the pseudouridine synthase RluA family.</text>
</comment>
<dbReference type="Pfam" id="PF00849">
    <property type="entry name" value="PseudoU_synth_2"/>
    <property type="match status" value="1"/>
</dbReference>
<dbReference type="PANTHER" id="PTHR21600">
    <property type="entry name" value="MITOCHONDRIAL RNA PSEUDOURIDINE SYNTHASE"/>
    <property type="match status" value="1"/>
</dbReference>
<evidence type="ECO:0000256" key="1">
    <source>
        <dbReference type="ARBA" id="ARBA00000073"/>
    </source>
</evidence>
<keyword evidence="4" id="KW-0694">RNA-binding</keyword>
<protein>
    <recommendedName>
        <fullName evidence="5">Pseudouridine synthase</fullName>
        <ecNumber evidence="5">5.4.99.-</ecNumber>
    </recommendedName>
</protein>
<dbReference type="Pfam" id="PF01479">
    <property type="entry name" value="S4"/>
    <property type="match status" value="1"/>
</dbReference>
<gene>
    <name evidence="7" type="ORF">N7548_05085</name>
</gene>
<dbReference type="PANTHER" id="PTHR21600:SF44">
    <property type="entry name" value="RIBOSOMAL LARGE SUBUNIT PSEUDOURIDINE SYNTHASE D"/>
    <property type="match status" value="1"/>
</dbReference>
<feature type="domain" description="RNA-binding S4" evidence="6">
    <location>
        <begin position="15"/>
        <end position="80"/>
    </location>
</feature>
<evidence type="ECO:0000256" key="5">
    <source>
        <dbReference type="RuleBase" id="RU362028"/>
    </source>
</evidence>
<dbReference type="InterPro" id="IPR036986">
    <property type="entry name" value="S4_RNA-bd_sf"/>
</dbReference>
<evidence type="ECO:0000313" key="7">
    <source>
        <dbReference type="EMBL" id="MCV2232199.1"/>
    </source>
</evidence>
<dbReference type="RefSeq" id="WP_263608381.1">
    <property type="nucleotide sequence ID" value="NZ_JAOVQM010000003.1"/>
</dbReference>
<dbReference type="CDD" id="cd02869">
    <property type="entry name" value="PseudoU_synth_RluA_like"/>
    <property type="match status" value="1"/>
</dbReference>
<dbReference type="NCBIfam" id="TIGR00005">
    <property type="entry name" value="rluA_subfam"/>
    <property type="match status" value="1"/>
</dbReference>
<dbReference type="Gene3D" id="3.10.290.10">
    <property type="entry name" value="RNA-binding S4 domain"/>
    <property type="match status" value="1"/>
</dbReference>